<sequence length="194" mass="22677">LVTDFKNRLFPTIISRCQHIQFSALGKKVIESMLAEKGVKQDKIKWISCLSQGNFVNASKIAERDWDEIKNIFSFISDFMLVNNHKKLIQFASEYSRLSIMDETEFRFRFLLIQRWLLGVLHLKNAIQDDLTKSELNEGMNRFLSMYPKVDVLALNLLVESVVNGLNRNAHMSLLLTHFIIQLQKELKQKPLYE</sequence>
<organism evidence="1">
    <name type="scientific">marine metagenome</name>
    <dbReference type="NCBI Taxonomy" id="408172"/>
    <lineage>
        <taxon>unclassified sequences</taxon>
        <taxon>metagenomes</taxon>
        <taxon>ecological metagenomes</taxon>
    </lineage>
</organism>
<evidence type="ECO:0000313" key="1">
    <source>
        <dbReference type="EMBL" id="SVD43753.1"/>
    </source>
</evidence>
<proteinExistence type="predicted"/>
<dbReference type="SUPFAM" id="SSF52540">
    <property type="entry name" value="P-loop containing nucleoside triphosphate hydrolases"/>
    <property type="match status" value="1"/>
</dbReference>
<gene>
    <name evidence="1" type="ORF">METZ01_LOCUS396607</name>
</gene>
<evidence type="ECO:0008006" key="2">
    <source>
        <dbReference type="Google" id="ProtNLM"/>
    </source>
</evidence>
<dbReference type="InterPro" id="IPR027417">
    <property type="entry name" value="P-loop_NTPase"/>
</dbReference>
<protein>
    <recommendedName>
        <fullName evidence="2">DNA polymerase III gamma subunit domain-containing protein</fullName>
    </recommendedName>
</protein>
<reference evidence="1" key="1">
    <citation type="submission" date="2018-05" db="EMBL/GenBank/DDBJ databases">
        <authorList>
            <person name="Lanie J.A."/>
            <person name="Ng W.-L."/>
            <person name="Kazmierczak K.M."/>
            <person name="Andrzejewski T.M."/>
            <person name="Davidsen T.M."/>
            <person name="Wayne K.J."/>
            <person name="Tettelin H."/>
            <person name="Glass J.I."/>
            <person name="Rusch D."/>
            <person name="Podicherti R."/>
            <person name="Tsui H.-C.T."/>
            <person name="Winkler M.E."/>
        </authorList>
    </citation>
    <scope>NUCLEOTIDE SEQUENCE</scope>
</reference>
<dbReference type="EMBL" id="UINC01150612">
    <property type="protein sequence ID" value="SVD43753.1"/>
    <property type="molecule type" value="Genomic_DNA"/>
</dbReference>
<feature type="non-terminal residue" evidence="1">
    <location>
        <position position="1"/>
    </location>
</feature>
<dbReference type="AlphaFoldDB" id="A0A382VB96"/>
<accession>A0A382VB96</accession>
<name>A0A382VB96_9ZZZZ</name>